<feature type="compositionally biased region" description="Polar residues" evidence="8">
    <location>
        <begin position="501"/>
        <end position="516"/>
    </location>
</feature>
<dbReference type="GO" id="GO:0000234">
    <property type="term" value="F:phosphoethanolamine N-methyltransferase activity"/>
    <property type="evidence" value="ECO:0007669"/>
    <property type="project" value="UniProtKB-EC"/>
</dbReference>
<dbReference type="InterPro" id="IPR025714">
    <property type="entry name" value="Methyltranfer_dom"/>
</dbReference>
<dbReference type="AlphaFoldDB" id="A0ABD3M1J3"/>
<dbReference type="CDD" id="cd02440">
    <property type="entry name" value="AdoMet_MTases"/>
    <property type="match status" value="1"/>
</dbReference>
<dbReference type="Pfam" id="PF04187">
    <property type="entry name" value="Cofac_haem_bdg"/>
    <property type="match status" value="1"/>
</dbReference>
<feature type="domain" description="Methyltransferase" evidence="10">
    <location>
        <begin position="584"/>
        <end position="717"/>
    </location>
</feature>
<comment type="pathway">
    <text evidence="1">Phospholipid metabolism; phosphatidylcholine biosynthesis.</text>
</comment>
<evidence type="ECO:0000259" key="9">
    <source>
        <dbReference type="Pfam" id="PF04187"/>
    </source>
</evidence>
<comment type="caution">
    <text evidence="11">The sequence shown here is derived from an EMBL/GenBank/DDBJ whole genome shotgun (WGS) entry which is preliminary data.</text>
</comment>
<sequence>MEGEMNRFVHRILKSSTATSIGGTTKLSPTQQLVQTELQHAKLLYFGEFHSEERIVSFQTELIKEWAKCLASSYSSSLAGRSSSTVTVKPQPPRLHLIMEHFSVDMQNLLDRFAGVVVVSEKPSPDDDNEAFEELKSSYKNDFGTEGHDLQPYRNLLQLCRQTTRNGRKGMEHYDYCPIHIHGGFIPRNHAARLNKECPDTASKQSFFDEMSNQRGYLPRHEDPMYKGLFEDGLNYKLQGSREHRLLIESLMSGADLYSPSEMEDNLPEEEEVDDGESPIPRLIQAQLLKDHAMGYRIASLMLQHYDDQACGRRSLSSDRYVVIAGFGHLKHYLGVPECVNRYLRQEALMHPNEHRRSAAIDLLLSISCSPPPHATNENSFNMKFGGSGTSLIGCQMMYEAYLEDSYPPMLEARKASKDGDDDEINEDVKRKLLKQLYLRNPKLMDDYILKSHEVSGPLLHYANGSARFAHPCADYLFVYDEDDDNIIDESDLAASDEESNTCPFHNRANGSSKSNNNDDVKDETIKAYEQIGKTAYMRGNVSRARAIMSQLGYTDDDMNYIGDDDIYNFQGVANPHTVAKIQVGESVLDIGSGLGIDSFIAMRDCGAENNLSEVYDDLARPRPFVVGVDISQSEVNHAMKRASARGYSVPRGIQFIRGDVEKLEEALLTKNVPMEMFDVCISNGAFCLVPDKTKAFTNVFKALKSGGRMAISTTTIVSESLDPEFEWPVCMRMFASLNSIKDMCESIGFKNVNVIDAESPMEGMELPVDENESTNTNDDAAVGNGERKRFKIHGRYADQYEFLEKMNMDELCKVVTVYGEKP</sequence>
<dbReference type="Gene3D" id="3.40.50.11550">
    <property type="match status" value="1"/>
</dbReference>
<feature type="region of interest" description="Disordered" evidence="8">
    <location>
        <begin position="494"/>
        <end position="522"/>
    </location>
</feature>
<name>A0ABD3M1J3_9STRA</name>
<dbReference type="EC" id="2.1.1.103" evidence="5"/>
<evidence type="ECO:0000256" key="6">
    <source>
        <dbReference type="ARBA" id="ARBA00047619"/>
    </source>
</evidence>
<dbReference type="SUPFAM" id="SSF53335">
    <property type="entry name" value="S-adenosyl-L-methionine-dependent methyltransferases"/>
    <property type="match status" value="1"/>
</dbReference>
<comment type="catalytic activity">
    <reaction evidence="7">
        <text>N-methylethanolamine phosphate + S-adenosyl-L-methionine = N,N-dimethylethanolamine phosphate + S-adenosyl-L-homocysteine + H(+)</text>
        <dbReference type="Rhea" id="RHEA:25321"/>
        <dbReference type="ChEBI" id="CHEBI:15378"/>
        <dbReference type="ChEBI" id="CHEBI:57781"/>
        <dbReference type="ChEBI" id="CHEBI:57856"/>
        <dbReference type="ChEBI" id="CHEBI:58641"/>
        <dbReference type="ChEBI" id="CHEBI:59789"/>
        <dbReference type="EC" id="2.1.1.103"/>
    </reaction>
    <physiologicalReaction direction="left-to-right" evidence="7">
        <dbReference type="Rhea" id="RHEA:25322"/>
    </physiologicalReaction>
</comment>
<reference evidence="11 12" key="1">
    <citation type="submission" date="2024-10" db="EMBL/GenBank/DDBJ databases">
        <title>Updated reference genomes for cyclostephanoid diatoms.</title>
        <authorList>
            <person name="Roberts W.R."/>
            <person name="Alverson A.J."/>
        </authorList>
    </citation>
    <scope>NUCLEOTIDE SEQUENCE [LARGE SCALE GENOMIC DNA]</scope>
    <source>
        <strain evidence="11 12">AJA232-27</strain>
    </source>
</reference>
<dbReference type="PANTHER" id="PTHR44307:SF2">
    <property type="entry name" value="PHOSPHOETHANOLAMINE METHYLTRANSFERASE ISOFORM X1"/>
    <property type="match status" value="1"/>
</dbReference>
<evidence type="ECO:0000256" key="2">
    <source>
        <dbReference type="ARBA" id="ARBA00005189"/>
    </source>
</evidence>
<feature type="domain" description="Haem-binding uptake Tiki superfamily ChaN" evidence="9">
    <location>
        <begin position="36"/>
        <end position="339"/>
    </location>
</feature>
<evidence type="ECO:0000256" key="7">
    <source>
        <dbReference type="ARBA" id="ARBA00047841"/>
    </source>
</evidence>
<dbReference type="EMBL" id="JALLBG020000315">
    <property type="protein sequence ID" value="KAL3756052.1"/>
    <property type="molecule type" value="Genomic_DNA"/>
</dbReference>
<dbReference type="InterPro" id="IPR029063">
    <property type="entry name" value="SAM-dependent_MTases_sf"/>
</dbReference>
<proteinExistence type="predicted"/>
<evidence type="ECO:0000256" key="3">
    <source>
        <dbReference type="ARBA" id="ARBA00022603"/>
    </source>
</evidence>
<keyword evidence="12" id="KW-1185">Reference proteome</keyword>
<dbReference type="InterPro" id="IPR007314">
    <property type="entry name" value="Cofac_haem-bd_dom"/>
</dbReference>
<evidence type="ECO:0000256" key="4">
    <source>
        <dbReference type="ARBA" id="ARBA00022679"/>
    </source>
</evidence>
<accession>A0ABD3M1J3</accession>
<dbReference type="Gene3D" id="3.40.50.150">
    <property type="entry name" value="Vaccinia Virus protein VP39"/>
    <property type="match status" value="1"/>
</dbReference>
<comment type="pathway">
    <text evidence="2">Lipid metabolism.</text>
</comment>
<organism evidence="11 12">
    <name type="scientific">Discostella pseudostelligera</name>
    <dbReference type="NCBI Taxonomy" id="259834"/>
    <lineage>
        <taxon>Eukaryota</taxon>
        <taxon>Sar</taxon>
        <taxon>Stramenopiles</taxon>
        <taxon>Ochrophyta</taxon>
        <taxon>Bacillariophyta</taxon>
        <taxon>Coscinodiscophyceae</taxon>
        <taxon>Thalassiosirophycidae</taxon>
        <taxon>Stephanodiscales</taxon>
        <taxon>Stephanodiscaceae</taxon>
        <taxon>Discostella</taxon>
    </lineage>
</organism>
<dbReference type="SUPFAM" id="SSF159501">
    <property type="entry name" value="EreA/ChaN-like"/>
    <property type="match status" value="1"/>
</dbReference>
<dbReference type="Proteomes" id="UP001530293">
    <property type="component" value="Unassembled WGS sequence"/>
</dbReference>
<evidence type="ECO:0000259" key="10">
    <source>
        <dbReference type="Pfam" id="PF13847"/>
    </source>
</evidence>
<evidence type="ECO:0000256" key="1">
    <source>
        <dbReference type="ARBA" id="ARBA00004969"/>
    </source>
</evidence>
<dbReference type="PANTHER" id="PTHR44307">
    <property type="entry name" value="PHOSPHOETHANOLAMINE METHYLTRANSFERASE"/>
    <property type="match status" value="1"/>
</dbReference>
<dbReference type="Pfam" id="PF13847">
    <property type="entry name" value="Methyltransf_31"/>
    <property type="match status" value="1"/>
</dbReference>
<evidence type="ECO:0000313" key="12">
    <source>
        <dbReference type="Proteomes" id="UP001530293"/>
    </source>
</evidence>
<gene>
    <name evidence="11" type="ORF">ACHAWU_002631</name>
</gene>
<evidence type="ECO:0000313" key="11">
    <source>
        <dbReference type="EMBL" id="KAL3756052.1"/>
    </source>
</evidence>
<evidence type="ECO:0000256" key="5">
    <source>
        <dbReference type="ARBA" id="ARBA00035674"/>
    </source>
</evidence>
<dbReference type="GO" id="GO:0032259">
    <property type="term" value="P:methylation"/>
    <property type="evidence" value="ECO:0007669"/>
    <property type="project" value="UniProtKB-KW"/>
</dbReference>
<comment type="catalytic activity">
    <reaction evidence="6">
        <text>N,N-dimethylethanolamine phosphate + S-adenosyl-L-methionine = phosphocholine + S-adenosyl-L-homocysteine + H(+)</text>
        <dbReference type="Rhea" id="RHEA:25325"/>
        <dbReference type="ChEBI" id="CHEBI:15378"/>
        <dbReference type="ChEBI" id="CHEBI:57856"/>
        <dbReference type="ChEBI" id="CHEBI:58641"/>
        <dbReference type="ChEBI" id="CHEBI:59789"/>
        <dbReference type="ChEBI" id="CHEBI:295975"/>
        <dbReference type="EC" id="2.1.1.103"/>
    </reaction>
    <physiologicalReaction direction="left-to-right" evidence="6">
        <dbReference type="Rhea" id="RHEA:25326"/>
    </physiologicalReaction>
</comment>
<keyword evidence="4" id="KW-0808">Transferase</keyword>
<protein>
    <recommendedName>
        <fullName evidence="5">phosphoethanolamine N-methyltransferase</fullName>
        <ecNumber evidence="5">2.1.1.103</ecNumber>
    </recommendedName>
</protein>
<keyword evidence="3" id="KW-0489">Methyltransferase</keyword>
<evidence type="ECO:0000256" key="8">
    <source>
        <dbReference type="SAM" id="MobiDB-lite"/>
    </source>
</evidence>